<dbReference type="GO" id="GO:0005509">
    <property type="term" value="F:calcium ion binding"/>
    <property type="evidence" value="ECO:0007669"/>
    <property type="project" value="InterPro"/>
</dbReference>
<keyword evidence="7" id="KW-1185">Reference proteome</keyword>
<keyword evidence="2" id="KW-0106">Calcium</keyword>
<dbReference type="Gene3D" id="1.10.238.10">
    <property type="entry name" value="EF-hand"/>
    <property type="match status" value="1"/>
</dbReference>
<keyword evidence="1" id="KW-0479">Metal-binding</keyword>
<gene>
    <name evidence="5" type="ORF">HINF_LOCUS11256</name>
    <name evidence="6" type="ORF">HINF_LOCUS18787</name>
    <name evidence="4" type="ORF">HINF_LOCUS25766</name>
</gene>
<dbReference type="Proteomes" id="UP001642409">
    <property type="component" value="Unassembled WGS sequence"/>
</dbReference>
<comment type="caution">
    <text evidence="4">The sequence shown here is derived from an EMBL/GenBank/DDBJ whole genome shotgun (WGS) entry which is preliminary data.</text>
</comment>
<dbReference type="EMBL" id="CAXDID020000025">
    <property type="protein sequence ID" value="CAL5990265.1"/>
    <property type="molecule type" value="Genomic_DNA"/>
</dbReference>
<dbReference type="InterPro" id="IPR011992">
    <property type="entry name" value="EF-hand-dom_pair"/>
</dbReference>
<dbReference type="EMBL" id="CATOUU010000654">
    <property type="protein sequence ID" value="CAI9938121.1"/>
    <property type="molecule type" value="Genomic_DNA"/>
</dbReference>
<evidence type="ECO:0000256" key="2">
    <source>
        <dbReference type="ARBA" id="ARBA00022837"/>
    </source>
</evidence>
<accession>A0AA86PH02</accession>
<evidence type="ECO:0000256" key="1">
    <source>
        <dbReference type="ARBA" id="ARBA00022723"/>
    </source>
</evidence>
<dbReference type="PROSITE" id="PS50222">
    <property type="entry name" value="EF_HAND_2"/>
    <property type="match status" value="1"/>
</dbReference>
<dbReference type="AlphaFoldDB" id="A0AA86PH02"/>
<protein>
    <submittedName>
        <fullName evidence="4">Putative</fullName>
    </submittedName>
</protein>
<reference evidence="4" key="1">
    <citation type="submission" date="2023-06" db="EMBL/GenBank/DDBJ databases">
        <authorList>
            <person name="Kurt Z."/>
        </authorList>
    </citation>
    <scope>NUCLEOTIDE SEQUENCE</scope>
</reference>
<evidence type="ECO:0000259" key="3">
    <source>
        <dbReference type="PROSITE" id="PS50222"/>
    </source>
</evidence>
<organism evidence="4">
    <name type="scientific">Hexamita inflata</name>
    <dbReference type="NCBI Taxonomy" id="28002"/>
    <lineage>
        <taxon>Eukaryota</taxon>
        <taxon>Metamonada</taxon>
        <taxon>Diplomonadida</taxon>
        <taxon>Hexamitidae</taxon>
        <taxon>Hexamitinae</taxon>
        <taxon>Hexamita</taxon>
    </lineage>
</organism>
<dbReference type="InterPro" id="IPR018247">
    <property type="entry name" value="EF_Hand_1_Ca_BS"/>
</dbReference>
<name>A0AA86PH02_9EUKA</name>
<dbReference type="GO" id="GO:0019888">
    <property type="term" value="F:protein phosphatase regulator activity"/>
    <property type="evidence" value="ECO:0007669"/>
    <property type="project" value="TreeGrafter"/>
</dbReference>
<evidence type="ECO:0000313" key="7">
    <source>
        <dbReference type="Proteomes" id="UP001642409"/>
    </source>
</evidence>
<dbReference type="PANTHER" id="PTHR14095:SF0">
    <property type="entry name" value="MIP22305P"/>
    <property type="match status" value="1"/>
</dbReference>
<dbReference type="InterPro" id="IPR041534">
    <property type="entry name" value="EF-hand_13"/>
</dbReference>
<dbReference type="SUPFAM" id="SSF47473">
    <property type="entry name" value="EF-hand"/>
    <property type="match status" value="1"/>
</dbReference>
<proteinExistence type="predicted"/>
<feature type="domain" description="EF-hand" evidence="3">
    <location>
        <begin position="634"/>
        <end position="664"/>
    </location>
</feature>
<evidence type="ECO:0000313" key="5">
    <source>
        <dbReference type="EMBL" id="CAL5990265.1"/>
    </source>
</evidence>
<dbReference type="GO" id="GO:0000159">
    <property type="term" value="C:protein phosphatase type 2A complex"/>
    <property type="evidence" value="ECO:0007669"/>
    <property type="project" value="TreeGrafter"/>
</dbReference>
<dbReference type="PANTHER" id="PTHR14095">
    <property type="entry name" value="PHOSPHATASE 2A REGULATORY SUBUNIT-RELATED"/>
    <property type="match status" value="1"/>
</dbReference>
<evidence type="ECO:0000313" key="4">
    <source>
        <dbReference type="EMBL" id="CAI9938121.1"/>
    </source>
</evidence>
<dbReference type="Pfam" id="PF17958">
    <property type="entry name" value="EF-hand_13"/>
    <property type="match status" value="1"/>
</dbReference>
<dbReference type="InterPro" id="IPR002048">
    <property type="entry name" value="EF_hand_dom"/>
</dbReference>
<dbReference type="Gene3D" id="1.10.238.220">
    <property type="match status" value="1"/>
</dbReference>
<dbReference type="PROSITE" id="PS00018">
    <property type="entry name" value="EF_HAND_1"/>
    <property type="match status" value="2"/>
</dbReference>
<sequence>MDKTPTFKKQMSPLPPSPLDVIQQAHKQSEQNKEYIGQVIANTLSSPMLMKSPALQQKMSEYLENIIDPTDFQELSSFDLVETAPLTIKISTPTLKKTPNLQSPSPEQISVLPKSPTMEAQQQIEESVESIFIQQQDRITTKASGDDFVSSAIFQSTEKELSREAINEILNLNFIEKAKEIVEDLSDKLSDLLNLRVNKKCVDFYRCKKLKKPASQYCSCCSRREFMEAKIINFLDKHFKNEPIKMFEMVSEDGLKLLDQELFDIINERRVEIAQEFSCSTQEHWLTVAQNIYGQTSTIGDQIQKTESVLRERVELPPLSPSTKIQPFFILFQLVCECLFNVPGYIGFSLIPIIQSRFKHMHPGYANNLTSIISVSKTREQLKQFQFDFSTQNNINVTVSQIKEFYMQYIQTRDSTQRFINCLKSIDPMAKLDPHNCDSLLQNLNNDDEPLDFDDIFILMGTICKFHPGLEFLRATPDFQISYSETAVTRIFLENDRCFSNKLNKKQVIKSDILSEFWQLQRSADLNKFLRYFSYEHFYVIFCQFWQLDTDHDQYISEDELATYGQITSQYTSKCICSGGKNCKCSLVYNKLVTERIFQQIPRPFYSKVEGKMSYKDFICFILCEENKDSDYSLEYFFRILDVDGDGVISRQDYLYFWPQMVQLYKTHFRDVMANRFDDLFCQLIDAAHHTQAAVGLNEDDEYEITLQDIRRSKLPGNFINPFVNVVRAIQFDVKDPYSIKYPSNQLAKNSWDRFAKMMYDLMEDGDSGSGAEAGELDGGVLCD</sequence>
<dbReference type="EMBL" id="CAXDID020000048">
    <property type="protein sequence ID" value="CAL6004228.1"/>
    <property type="molecule type" value="Genomic_DNA"/>
</dbReference>
<evidence type="ECO:0000313" key="6">
    <source>
        <dbReference type="EMBL" id="CAL6004228.1"/>
    </source>
</evidence>
<reference evidence="5 7" key="2">
    <citation type="submission" date="2024-07" db="EMBL/GenBank/DDBJ databases">
        <authorList>
            <person name="Akdeniz Z."/>
        </authorList>
    </citation>
    <scope>NUCLEOTIDE SEQUENCE [LARGE SCALE GENOMIC DNA]</scope>
</reference>